<feature type="compositionally biased region" description="Polar residues" evidence="1">
    <location>
        <begin position="48"/>
        <end position="60"/>
    </location>
</feature>
<protein>
    <submittedName>
        <fullName evidence="2">Uncharacterized protein</fullName>
    </submittedName>
</protein>
<feature type="region of interest" description="Disordered" evidence="1">
    <location>
        <begin position="1"/>
        <end position="60"/>
    </location>
</feature>
<evidence type="ECO:0000313" key="3">
    <source>
        <dbReference type="Proteomes" id="UP001480595"/>
    </source>
</evidence>
<evidence type="ECO:0000313" key="2">
    <source>
        <dbReference type="EMBL" id="KAK8078752.1"/>
    </source>
</evidence>
<evidence type="ECO:0000256" key="1">
    <source>
        <dbReference type="SAM" id="MobiDB-lite"/>
    </source>
</evidence>
<dbReference type="Proteomes" id="UP001480595">
    <property type="component" value="Unassembled WGS sequence"/>
</dbReference>
<sequence>MAREEKTRSHRWSGGTTRLIQRGSYNAARDNAARDNAARDNAARDNATRTTQNNKSQQSPACEAHSCLWNTFHVRAPTLLKSVC</sequence>
<organism evidence="2 3">
    <name type="scientific">Apiospora phragmitis</name>
    <dbReference type="NCBI Taxonomy" id="2905665"/>
    <lineage>
        <taxon>Eukaryota</taxon>
        <taxon>Fungi</taxon>
        <taxon>Dikarya</taxon>
        <taxon>Ascomycota</taxon>
        <taxon>Pezizomycotina</taxon>
        <taxon>Sordariomycetes</taxon>
        <taxon>Xylariomycetidae</taxon>
        <taxon>Amphisphaeriales</taxon>
        <taxon>Apiosporaceae</taxon>
        <taxon>Apiospora</taxon>
    </lineage>
</organism>
<reference evidence="2 3" key="1">
    <citation type="submission" date="2023-01" db="EMBL/GenBank/DDBJ databases">
        <title>Analysis of 21 Apiospora genomes using comparative genomics revels a genus with tremendous synthesis potential of carbohydrate active enzymes and secondary metabolites.</title>
        <authorList>
            <person name="Sorensen T."/>
        </authorList>
    </citation>
    <scope>NUCLEOTIDE SEQUENCE [LARGE SCALE GENOMIC DNA]</scope>
    <source>
        <strain evidence="2 3">CBS 135458</strain>
    </source>
</reference>
<proteinExistence type="predicted"/>
<name>A0ABR1W5I0_9PEZI</name>
<dbReference type="RefSeq" id="XP_066719823.1">
    <property type="nucleotide sequence ID" value="XM_066853968.1"/>
</dbReference>
<feature type="compositionally biased region" description="Basic and acidic residues" evidence="1">
    <location>
        <begin position="31"/>
        <end position="47"/>
    </location>
</feature>
<keyword evidence="3" id="KW-1185">Reference proteome</keyword>
<gene>
    <name evidence="2" type="ORF">PG994_002559</name>
</gene>
<dbReference type="EMBL" id="JAQQWL010000003">
    <property type="protein sequence ID" value="KAK8078752.1"/>
    <property type="molecule type" value="Genomic_DNA"/>
</dbReference>
<comment type="caution">
    <text evidence="2">The sequence shown here is derived from an EMBL/GenBank/DDBJ whole genome shotgun (WGS) entry which is preliminary data.</text>
</comment>
<dbReference type="GeneID" id="92087031"/>
<accession>A0ABR1W5I0</accession>